<comment type="caution">
    <text evidence="2">The sequence shown here is derived from an EMBL/GenBank/DDBJ whole genome shotgun (WGS) entry which is preliminary data.</text>
</comment>
<proteinExistence type="predicted"/>
<feature type="domain" description="BLUF" evidence="1">
    <location>
        <begin position="3"/>
        <end position="93"/>
    </location>
</feature>
<evidence type="ECO:0000259" key="1">
    <source>
        <dbReference type="PROSITE" id="PS50925"/>
    </source>
</evidence>
<gene>
    <name evidence="2" type="ORF">L0664_08265</name>
</gene>
<name>A0ABS9CUW4_9RHOB</name>
<accession>A0ABS9CUW4</accession>
<dbReference type="SUPFAM" id="SSF54975">
    <property type="entry name" value="Acylphosphatase/BLUF domain-like"/>
    <property type="match status" value="1"/>
</dbReference>
<dbReference type="PROSITE" id="PS50925">
    <property type="entry name" value="BLUF"/>
    <property type="match status" value="1"/>
</dbReference>
<organism evidence="2 3">
    <name type="scientific">Octadecabacter dasysiphoniae</name>
    <dbReference type="NCBI Taxonomy" id="2909341"/>
    <lineage>
        <taxon>Bacteria</taxon>
        <taxon>Pseudomonadati</taxon>
        <taxon>Pseudomonadota</taxon>
        <taxon>Alphaproteobacteria</taxon>
        <taxon>Rhodobacterales</taxon>
        <taxon>Roseobacteraceae</taxon>
        <taxon>Octadecabacter</taxon>
    </lineage>
</organism>
<dbReference type="SMART" id="SM01034">
    <property type="entry name" value="BLUF"/>
    <property type="match status" value="1"/>
</dbReference>
<dbReference type="InterPro" id="IPR036046">
    <property type="entry name" value="Acylphosphatase-like_dom_sf"/>
</dbReference>
<dbReference type="Proteomes" id="UP001200557">
    <property type="component" value="Unassembled WGS sequence"/>
</dbReference>
<dbReference type="RefSeq" id="WP_235225179.1">
    <property type="nucleotide sequence ID" value="NZ_JAKGAQ010000002.1"/>
</dbReference>
<dbReference type="Gene3D" id="3.30.70.100">
    <property type="match status" value="1"/>
</dbReference>
<dbReference type="InterPro" id="IPR007024">
    <property type="entry name" value="BLUF_domain"/>
</dbReference>
<sequence length="137" mass="15037">MDLKQIIYSSQPFGYDNAILSGILLDARRCNNRDGITGALVCRHDVFLQLLEGPADVVDAAFGRIARDDRHVNITQRASGPIDARMFGNWDMLHDPAKSWLWSIEDIANGTLDRASAADVQAVFATLQAKVNATPDP</sequence>
<protein>
    <submittedName>
        <fullName evidence="2">BLUF domain-containing protein</fullName>
    </submittedName>
</protein>
<reference evidence="2 3" key="1">
    <citation type="submission" date="2022-01" db="EMBL/GenBank/DDBJ databases">
        <title>Octadecabacter sp. nov., isolated from a marine alga.</title>
        <authorList>
            <person name="Jin M.S."/>
            <person name="Kim H.M."/>
            <person name="Han D.M."/>
            <person name="Jung J.J."/>
            <person name="Jeon C.O."/>
        </authorList>
    </citation>
    <scope>NUCLEOTIDE SEQUENCE [LARGE SCALE GENOMIC DNA]</scope>
    <source>
        <strain evidence="2 3">G9-8</strain>
    </source>
</reference>
<keyword evidence="3" id="KW-1185">Reference proteome</keyword>
<evidence type="ECO:0000313" key="2">
    <source>
        <dbReference type="EMBL" id="MCF2871058.1"/>
    </source>
</evidence>
<dbReference type="EMBL" id="JAKGAQ010000002">
    <property type="protein sequence ID" value="MCF2871058.1"/>
    <property type="molecule type" value="Genomic_DNA"/>
</dbReference>
<dbReference type="Pfam" id="PF04940">
    <property type="entry name" value="BLUF"/>
    <property type="match status" value="1"/>
</dbReference>
<evidence type="ECO:0000313" key="3">
    <source>
        <dbReference type="Proteomes" id="UP001200557"/>
    </source>
</evidence>